<dbReference type="EMBL" id="CP048620">
    <property type="protein sequence ID" value="QPJ64353.1"/>
    <property type="molecule type" value="Genomic_DNA"/>
</dbReference>
<proteinExistence type="predicted"/>
<dbReference type="AlphaFoldDB" id="A0A7T0G2K2"/>
<reference evidence="2" key="1">
    <citation type="submission" date="2020-02" db="EMBL/GenBank/DDBJ databases">
        <title>Genomic and physiological characterization of two novel Nitrospinaceae genera.</title>
        <authorList>
            <person name="Mueller A.J."/>
            <person name="Jung M.-Y."/>
            <person name="Strachan C.R."/>
            <person name="Herbold C.W."/>
            <person name="Kirkegaard R.H."/>
            <person name="Daims H."/>
        </authorList>
    </citation>
    <scope>NUCLEOTIDE SEQUENCE [LARGE SCALE GENOMIC DNA]</scope>
</reference>
<protein>
    <submittedName>
        <fullName evidence="1">Uncharacterized protein</fullName>
    </submittedName>
</protein>
<accession>A0A7T0G2K2</accession>
<dbReference type="KEGG" id="nva:G3M78_02655"/>
<dbReference type="Proteomes" id="UP000594464">
    <property type="component" value="Chromosome"/>
</dbReference>
<name>A0A7T0G2K2_9BACT</name>
<sequence>MDIYDKWFEILSKRLELGQRFGLRMQMEGEGKFKDFQGEHEIPALKTFLDNARHEKIEDLIIRGADAQDSVISECV</sequence>
<gene>
    <name evidence="1" type="ORF">G3M78_02655</name>
</gene>
<evidence type="ECO:0000313" key="1">
    <source>
        <dbReference type="EMBL" id="QPJ64353.1"/>
    </source>
</evidence>
<evidence type="ECO:0000313" key="2">
    <source>
        <dbReference type="Proteomes" id="UP000594464"/>
    </source>
</evidence>
<organism evidence="1 2">
    <name type="scientific">Candidatus Nitrohelix vancouverensis</name>
    <dbReference type="NCBI Taxonomy" id="2705534"/>
    <lineage>
        <taxon>Bacteria</taxon>
        <taxon>Pseudomonadati</taxon>
        <taxon>Nitrospinota/Tectimicrobiota group</taxon>
        <taxon>Nitrospinota</taxon>
        <taxon>Nitrospinia</taxon>
        <taxon>Nitrospinales</taxon>
        <taxon>Nitrospinaceae</taxon>
        <taxon>Candidatus Nitrohelix</taxon>
    </lineage>
</organism>